<protein>
    <submittedName>
        <fullName evidence="2">DH200=94 genomic scaffold, scaffold_12762</fullName>
    </submittedName>
</protein>
<evidence type="ECO:0000256" key="1">
    <source>
        <dbReference type="SAM" id="Phobius"/>
    </source>
</evidence>
<keyword evidence="3" id="KW-1185">Reference proteome</keyword>
<dbReference type="Proteomes" id="UP000295252">
    <property type="component" value="Unassembled WGS sequence"/>
</dbReference>
<dbReference type="EMBL" id="HG751846">
    <property type="protein sequence ID" value="CDP22246.1"/>
    <property type="molecule type" value="Genomic_DNA"/>
</dbReference>
<dbReference type="Gramene" id="CDP22246">
    <property type="protein sequence ID" value="CDP22246"/>
    <property type="gene ID" value="GSCOC_T00013583001"/>
</dbReference>
<dbReference type="AlphaFoldDB" id="A0A068VNJ5"/>
<gene>
    <name evidence="2" type="ORF">GSCOC_T00013583001</name>
</gene>
<proteinExistence type="predicted"/>
<evidence type="ECO:0000313" key="3">
    <source>
        <dbReference type="Proteomes" id="UP000295252"/>
    </source>
</evidence>
<reference evidence="3" key="1">
    <citation type="journal article" date="2014" name="Science">
        <title>The coffee genome provides insight into the convergent evolution of caffeine biosynthesis.</title>
        <authorList>
            <person name="Denoeud F."/>
            <person name="Carretero-Paulet L."/>
            <person name="Dereeper A."/>
            <person name="Droc G."/>
            <person name="Guyot R."/>
            <person name="Pietrella M."/>
            <person name="Zheng C."/>
            <person name="Alberti A."/>
            <person name="Anthony F."/>
            <person name="Aprea G."/>
            <person name="Aury J.M."/>
            <person name="Bento P."/>
            <person name="Bernard M."/>
            <person name="Bocs S."/>
            <person name="Campa C."/>
            <person name="Cenci A."/>
            <person name="Combes M.C."/>
            <person name="Crouzillat D."/>
            <person name="Da Silva C."/>
            <person name="Daddiego L."/>
            <person name="De Bellis F."/>
            <person name="Dussert S."/>
            <person name="Garsmeur O."/>
            <person name="Gayraud T."/>
            <person name="Guignon V."/>
            <person name="Jahn K."/>
            <person name="Jamilloux V."/>
            <person name="Joet T."/>
            <person name="Labadie K."/>
            <person name="Lan T."/>
            <person name="Leclercq J."/>
            <person name="Lepelley M."/>
            <person name="Leroy T."/>
            <person name="Li L.T."/>
            <person name="Librado P."/>
            <person name="Lopez L."/>
            <person name="Munoz A."/>
            <person name="Noel B."/>
            <person name="Pallavicini A."/>
            <person name="Perrotta G."/>
            <person name="Poncet V."/>
            <person name="Pot D."/>
            <person name="Priyono X."/>
            <person name="Rigoreau M."/>
            <person name="Rouard M."/>
            <person name="Rozas J."/>
            <person name="Tranchant-Dubreuil C."/>
            <person name="VanBuren R."/>
            <person name="Zhang Q."/>
            <person name="Andrade A.C."/>
            <person name="Argout X."/>
            <person name="Bertrand B."/>
            <person name="de Kochko A."/>
            <person name="Graziosi G."/>
            <person name="Henry R.J."/>
            <person name="Jayarama X."/>
            <person name="Ming R."/>
            <person name="Nagai C."/>
            <person name="Rounsley S."/>
            <person name="Sankoff D."/>
            <person name="Giuliano G."/>
            <person name="Albert V.A."/>
            <person name="Wincker P."/>
            <person name="Lashermes P."/>
        </authorList>
    </citation>
    <scope>NUCLEOTIDE SEQUENCE [LARGE SCALE GENOMIC DNA]</scope>
    <source>
        <strain evidence="3">cv. DH200-94</strain>
    </source>
</reference>
<dbReference type="PhylomeDB" id="A0A068VNJ5"/>
<sequence length="97" mass="11204">MKRGTAKTEERAKELATEAMKVELKTTEELKPWEQHSAVITIPRFDYNASSSLLSHSHSGFLITCPISKASHPISSVQKVMFFFFLVIFVLYWYLFM</sequence>
<organism evidence="2 3">
    <name type="scientific">Coffea canephora</name>
    <name type="common">Robusta coffee</name>
    <dbReference type="NCBI Taxonomy" id="49390"/>
    <lineage>
        <taxon>Eukaryota</taxon>
        <taxon>Viridiplantae</taxon>
        <taxon>Streptophyta</taxon>
        <taxon>Embryophyta</taxon>
        <taxon>Tracheophyta</taxon>
        <taxon>Spermatophyta</taxon>
        <taxon>Magnoliopsida</taxon>
        <taxon>eudicotyledons</taxon>
        <taxon>Gunneridae</taxon>
        <taxon>Pentapetalae</taxon>
        <taxon>asterids</taxon>
        <taxon>lamiids</taxon>
        <taxon>Gentianales</taxon>
        <taxon>Rubiaceae</taxon>
        <taxon>Ixoroideae</taxon>
        <taxon>Gardenieae complex</taxon>
        <taxon>Bertiereae - Coffeeae clade</taxon>
        <taxon>Coffeeae</taxon>
        <taxon>Coffea</taxon>
    </lineage>
</organism>
<dbReference type="OrthoDB" id="367221at2759"/>
<keyword evidence="1" id="KW-1133">Transmembrane helix</keyword>
<accession>A0A068VNJ5</accession>
<dbReference type="InParanoid" id="A0A068VNJ5"/>
<keyword evidence="1" id="KW-0472">Membrane</keyword>
<dbReference type="STRING" id="49390.A0A068VNJ5"/>
<feature type="transmembrane region" description="Helical" evidence="1">
    <location>
        <begin position="80"/>
        <end position="96"/>
    </location>
</feature>
<keyword evidence="1" id="KW-0812">Transmembrane</keyword>
<name>A0A068VNJ5_COFCA</name>
<evidence type="ECO:0000313" key="2">
    <source>
        <dbReference type="EMBL" id="CDP22246.1"/>
    </source>
</evidence>